<name>A0ABN8SHA2_9CNID</name>
<sequence>MDDKAYLRPGTSEGFEKARNLRILTLTDEEKARKLPKYDWQEKMVYVTPGSHRIFTKSSVMADNDEKLVTEDDRHHVIVRPRAIVGSSGSVWASKTIRLRHEDPAAFEVEKTETNAEHSLGFRKCCARLHDDLFLYYDMTESDDLNKITEEHNCKFYAYEKQRAGHLKLRLEKMLQLSETTEMSDHNKSLLACRVIPTIKDILNAIDEVANSDAPVDTAESRVQSGLEIVSDLCLPPVKPRWADLTDAGPGLVFLTMKFAFATLSWRESTTRSIEYDAIAREVTAGQSEAERTNSAISGALVDGATLEWKKYRRFEDLSEDEIKAMSLHSYEQYEKERMEKKCLARLQAGRRKDRRRPCPEGLHH</sequence>
<reference evidence="1 2" key="1">
    <citation type="submission" date="2022-05" db="EMBL/GenBank/DDBJ databases">
        <authorList>
            <consortium name="Genoscope - CEA"/>
            <person name="William W."/>
        </authorList>
    </citation>
    <scope>NUCLEOTIDE SEQUENCE [LARGE SCALE GENOMIC DNA]</scope>
</reference>
<gene>
    <name evidence="1" type="ORF">PLOB_00046052</name>
</gene>
<organism evidence="1 2">
    <name type="scientific">Porites lobata</name>
    <dbReference type="NCBI Taxonomy" id="104759"/>
    <lineage>
        <taxon>Eukaryota</taxon>
        <taxon>Metazoa</taxon>
        <taxon>Cnidaria</taxon>
        <taxon>Anthozoa</taxon>
        <taxon>Hexacorallia</taxon>
        <taxon>Scleractinia</taxon>
        <taxon>Fungiina</taxon>
        <taxon>Poritidae</taxon>
        <taxon>Porites</taxon>
    </lineage>
</organism>
<accession>A0ABN8SHA2</accession>
<comment type="caution">
    <text evidence="1">The sequence shown here is derived from an EMBL/GenBank/DDBJ whole genome shotgun (WGS) entry which is preliminary data.</text>
</comment>
<dbReference type="Proteomes" id="UP001159405">
    <property type="component" value="Unassembled WGS sequence"/>
</dbReference>
<protein>
    <submittedName>
        <fullName evidence="1">Uncharacterized protein</fullName>
    </submittedName>
</protein>
<proteinExistence type="predicted"/>
<dbReference type="EMBL" id="CALNXK010000805">
    <property type="protein sequence ID" value="CAH3190061.1"/>
    <property type="molecule type" value="Genomic_DNA"/>
</dbReference>
<evidence type="ECO:0000313" key="1">
    <source>
        <dbReference type="EMBL" id="CAH3190061.1"/>
    </source>
</evidence>
<evidence type="ECO:0000313" key="2">
    <source>
        <dbReference type="Proteomes" id="UP001159405"/>
    </source>
</evidence>
<keyword evidence="2" id="KW-1185">Reference proteome</keyword>